<evidence type="ECO:0008006" key="4">
    <source>
        <dbReference type="Google" id="ProtNLM"/>
    </source>
</evidence>
<organism evidence="2 3">
    <name type="scientific">Paraphoma chrysanthemicola</name>
    <dbReference type="NCBI Taxonomy" id="798071"/>
    <lineage>
        <taxon>Eukaryota</taxon>
        <taxon>Fungi</taxon>
        <taxon>Dikarya</taxon>
        <taxon>Ascomycota</taxon>
        <taxon>Pezizomycotina</taxon>
        <taxon>Dothideomycetes</taxon>
        <taxon>Pleosporomycetidae</taxon>
        <taxon>Pleosporales</taxon>
        <taxon>Pleosporineae</taxon>
        <taxon>Phaeosphaeriaceae</taxon>
        <taxon>Paraphoma</taxon>
    </lineage>
</organism>
<reference evidence="2" key="1">
    <citation type="journal article" date="2021" name="Nat. Commun.">
        <title>Genetic determinants of endophytism in the Arabidopsis root mycobiome.</title>
        <authorList>
            <person name="Mesny F."/>
            <person name="Miyauchi S."/>
            <person name="Thiergart T."/>
            <person name="Pickel B."/>
            <person name="Atanasova L."/>
            <person name="Karlsson M."/>
            <person name="Huettel B."/>
            <person name="Barry K.W."/>
            <person name="Haridas S."/>
            <person name="Chen C."/>
            <person name="Bauer D."/>
            <person name="Andreopoulos W."/>
            <person name="Pangilinan J."/>
            <person name="LaButti K."/>
            <person name="Riley R."/>
            <person name="Lipzen A."/>
            <person name="Clum A."/>
            <person name="Drula E."/>
            <person name="Henrissat B."/>
            <person name="Kohler A."/>
            <person name="Grigoriev I.V."/>
            <person name="Martin F.M."/>
            <person name="Hacquard S."/>
        </authorList>
    </citation>
    <scope>NUCLEOTIDE SEQUENCE</scope>
    <source>
        <strain evidence="2">MPI-SDFR-AT-0120</strain>
    </source>
</reference>
<name>A0A8K0RK38_9PLEO</name>
<dbReference type="EMBL" id="JAGMVJ010000001">
    <property type="protein sequence ID" value="KAH7094683.1"/>
    <property type="molecule type" value="Genomic_DNA"/>
</dbReference>
<keyword evidence="3" id="KW-1185">Reference proteome</keyword>
<protein>
    <recommendedName>
        <fullName evidence="4">Apple domain-containing protein</fullName>
    </recommendedName>
</protein>
<sequence>MLHSCSFKHLFVALSFTPLAYTKPADPWSSFNRNIKACTVVGKVYEALPSSNQQDVLNYCNSFVGYSITSVTGQIVDWVTSPIPLKTITVSANPRPRYAARAEDDMLIPPPQPASPSFDKVTPTAPFSTITPAPEIPEIVKLHPELKRAVTKAPTPALFKNQASLYIRTGCACLGFSTPYTLPIFTTTTTTSTVPVSCARAPFSAYHVASYGPASAVAAAYEYGWFDYQVESEPWAECCKDCQERGGCVQFTWEPIDPAEHFGNNARCNFYYLDEYNAVTGVPALASDLPYKCPYGYLAVNGLTKDTSSTTMTKATFLGPCAVSTVRK</sequence>
<feature type="chain" id="PRO_5035429623" description="Apple domain-containing protein" evidence="1">
    <location>
        <begin position="23"/>
        <end position="328"/>
    </location>
</feature>
<accession>A0A8K0RK38</accession>
<evidence type="ECO:0000256" key="1">
    <source>
        <dbReference type="SAM" id="SignalP"/>
    </source>
</evidence>
<feature type="signal peptide" evidence="1">
    <location>
        <begin position="1"/>
        <end position="22"/>
    </location>
</feature>
<keyword evidence="1" id="KW-0732">Signal</keyword>
<dbReference type="AlphaFoldDB" id="A0A8K0RK38"/>
<evidence type="ECO:0000313" key="2">
    <source>
        <dbReference type="EMBL" id="KAH7094683.1"/>
    </source>
</evidence>
<dbReference type="OrthoDB" id="3784580at2759"/>
<proteinExistence type="predicted"/>
<evidence type="ECO:0000313" key="3">
    <source>
        <dbReference type="Proteomes" id="UP000813461"/>
    </source>
</evidence>
<gene>
    <name evidence="2" type="ORF">FB567DRAFT_510818</name>
</gene>
<dbReference type="Proteomes" id="UP000813461">
    <property type="component" value="Unassembled WGS sequence"/>
</dbReference>
<comment type="caution">
    <text evidence="2">The sequence shown here is derived from an EMBL/GenBank/DDBJ whole genome shotgun (WGS) entry which is preliminary data.</text>
</comment>